<protein>
    <recommendedName>
        <fullName evidence="3">Histone deacetylase</fullName>
    </recommendedName>
</protein>
<name>A0A1C6RCW8_9ACTN</name>
<dbReference type="RefSeq" id="WP_245714542.1">
    <property type="nucleotide sequence ID" value="NZ_FMHU01000001.1"/>
</dbReference>
<dbReference type="Gene3D" id="3.10.490.10">
    <property type="entry name" value="Gamma-glutamyl cyclotransferase-like"/>
    <property type="match status" value="1"/>
</dbReference>
<dbReference type="STRING" id="47866.GA0074694_0987"/>
<evidence type="ECO:0000313" key="2">
    <source>
        <dbReference type="Proteomes" id="UP000198906"/>
    </source>
</evidence>
<accession>A0A1C6RCW8</accession>
<sequence>MSSDLVWYVAYGSNLHAARLGCYLGGGRPPGGLRTYPGCRDRRPPRRSVPVLLAGGIYFTGESRAWTGGMAFYDPELPGTVAARAYLLTAGQFADVAAQEMYRPPGADLALLAAAVKRGAVAVGPGRYETLVCAGDREGYPLLTFTAPGRAGDVPWNPPAAAYLGVLAAGLAESHGWTADRIVEYLAARPGVAGHRDPAALAGTVRCATARPGAGPVPPAGPPWPG</sequence>
<organism evidence="1 2">
    <name type="scientific">Micromonospora inyonensis</name>
    <dbReference type="NCBI Taxonomy" id="47866"/>
    <lineage>
        <taxon>Bacteria</taxon>
        <taxon>Bacillati</taxon>
        <taxon>Actinomycetota</taxon>
        <taxon>Actinomycetes</taxon>
        <taxon>Micromonosporales</taxon>
        <taxon>Micromonosporaceae</taxon>
        <taxon>Micromonospora</taxon>
    </lineage>
</organism>
<gene>
    <name evidence="1" type="ORF">GA0074694_0987</name>
</gene>
<reference evidence="2" key="1">
    <citation type="submission" date="2016-06" db="EMBL/GenBank/DDBJ databases">
        <authorList>
            <person name="Varghese N."/>
        </authorList>
    </citation>
    <scope>NUCLEOTIDE SEQUENCE [LARGE SCALE GENOMIC DNA]</scope>
    <source>
        <strain evidence="2">DSM 46123</strain>
    </source>
</reference>
<dbReference type="EMBL" id="FMHU01000001">
    <property type="protein sequence ID" value="SCL14948.1"/>
    <property type="molecule type" value="Genomic_DNA"/>
</dbReference>
<dbReference type="AlphaFoldDB" id="A0A1C6RCW8"/>
<evidence type="ECO:0008006" key="3">
    <source>
        <dbReference type="Google" id="ProtNLM"/>
    </source>
</evidence>
<evidence type="ECO:0000313" key="1">
    <source>
        <dbReference type="EMBL" id="SCL14948.1"/>
    </source>
</evidence>
<dbReference type="Proteomes" id="UP000198906">
    <property type="component" value="Unassembled WGS sequence"/>
</dbReference>
<keyword evidence="2" id="KW-1185">Reference proteome</keyword>
<proteinExistence type="predicted"/>